<evidence type="ECO:0000313" key="2">
    <source>
        <dbReference type="Proteomes" id="UP000593561"/>
    </source>
</evidence>
<reference evidence="1 2" key="1">
    <citation type="journal article" date="2019" name="Genome Biol. Evol.">
        <title>Insights into the evolution of the New World diploid cottons (Gossypium, subgenus Houzingenia) based on genome sequencing.</title>
        <authorList>
            <person name="Grover C.E."/>
            <person name="Arick M.A. 2nd"/>
            <person name="Thrash A."/>
            <person name="Conover J.L."/>
            <person name="Sanders W.S."/>
            <person name="Peterson D.G."/>
            <person name="Frelichowski J.E."/>
            <person name="Scheffler J.A."/>
            <person name="Scheffler B.E."/>
            <person name="Wendel J.F."/>
        </authorList>
    </citation>
    <scope>NUCLEOTIDE SEQUENCE [LARGE SCALE GENOMIC DNA]</scope>
    <source>
        <strain evidence="1">27</strain>
        <tissue evidence="1">Leaf</tissue>
    </source>
</reference>
<sequence>MDLDRVLKGSPWTFNNHLLMLHQLEKEEAPLKVPLFLRISWYKFMDCRQ</sequence>
<dbReference type="AlphaFoldDB" id="A0A7J8SXA2"/>
<evidence type="ECO:0008006" key="3">
    <source>
        <dbReference type="Google" id="ProtNLM"/>
    </source>
</evidence>
<feature type="non-terminal residue" evidence="1">
    <location>
        <position position="49"/>
    </location>
</feature>
<accession>A0A7J8SXA2</accession>
<evidence type="ECO:0000313" key="1">
    <source>
        <dbReference type="EMBL" id="MBA0630734.1"/>
    </source>
</evidence>
<name>A0A7J8SXA2_GOSDV</name>
<dbReference type="Proteomes" id="UP000593561">
    <property type="component" value="Unassembled WGS sequence"/>
</dbReference>
<keyword evidence="2" id="KW-1185">Reference proteome</keyword>
<comment type="caution">
    <text evidence="1">The sequence shown here is derived from an EMBL/GenBank/DDBJ whole genome shotgun (WGS) entry which is preliminary data.</text>
</comment>
<protein>
    <recommendedName>
        <fullName evidence="3">DUF4283 domain-containing protein</fullName>
    </recommendedName>
</protein>
<organism evidence="1 2">
    <name type="scientific">Gossypium davidsonii</name>
    <name type="common">Davidson's cotton</name>
    <name type="synonym">Gossypium klotzschianum subsp. davidsonii</name>
    <dbReference type="NCBI Taxonomy" id="34287"/>
    <lineage>
        <taxon>Eukaryota</taxon>
        <taxon>Viridiplantae</taxon>
        <taxon>Streptophyta</taxon>
        <taxon>Embryophyta</taxon>
        <taxon>Tracheophyta</taxon>
        <taxon>Spermatophyta</taxon>
        <taxon>Magnoliopsida</taxon>
        <taxon>eudicotyledons</taxon>
        <taxon>Gunneridae</taxon>
        <taxon>Pentapetalae</taxon>
        <taxon>rosids</taxon>
        <taxon>malvids</taxon>
        <taxon>Malvales</taxon>
        <taxon>Malvaceae</taxon>
        <taxon>Malvoideae</taxon>
        <taxon>Gossypium</taxon>
    </lineage>
</organism>
<dbReference type="EMBL" id="JABFAC010000012">
    <property type="protein sequence ID" value="MBA0630734.1"/>
    <property type="molecule type" value="Genomic_DNA"/>
</dbReference>
<gene>
    <name evidence="1" type="ORF">Godav_002799</name>
</gene>
<proteinExistence type="predicted"/>